<dbReference type="InterPro" id="IPR002316">
    <property type="entry name" value="Pro-tRNA-ligase_IIa"/>
</dbReference>
<dbReference type="InterPro" id="IPR002314">
    <property type="entry name" value="aa-tRNA-synt_IIb"/>
</dbReference>
<name>A0A7H9HPB9_9SACH</name>
<dbReference type="InterPro" id="IPR006195">
    <property type="entry name" value="aa-tRNA-synth_II"/>
</dbReference>
<dbReference type="PRINTS" id="PR01046">
    <property type="entry name" value="TRNASYNTHPRO"/>
</dbReference>
<evidence type="ECO:0000256" key="5">
    <source>
        <dbReference type="ARBA" id="ARBA00022840"/>
    </source>
</evidence>
<dbReference type="InterPro" id="IPR036621">
    <property type="entry name" value="Anticodon-bd_dom_sf"/>
</dbReference>
<evidence type="ECO:0000256" key="4">
    <source>
        <dbReference type="ARBA" id="ARBA00022741"/>
    </source>
</evidence>
<dbReference type="NCBIfam" id="TIGR00409">
    <property type="entry name" value="proS_fam_II"/>
    <property type="match status" value="1"/>
</dbReference>
<dbReference type="CDD" id="cd00779">
    <property type="entry name" value="ProRS_core_prok"/>
    <property type="match status" value="1"/>
</dbReference>
<evidence type="ECO:0000259" key="10">
    <source>
        <dbReference type="PROSITE" id="PS50862"/>
    </source>
</evidence>
<dbReference type="Pfam" id="PF00587">
    <property type="entry name" value="tRNA-synt_2b"/>
    <property type="match status" value="1"/>
</dbReference>
<evidence type="ECO:0000256" key="7">
    <source>
        <dbReference type="ARBA" id="ARBA00023146"/>
    </source>
</evidence>
<dbReference type="AlphaFoldDB" id="A0A7H9HPB9"/>
<dbReference type="GO" id="GO:0004827">
    <property type="term" value="F:proline-tRNA ligase activity"/>
    <property type="evidence" value="ECO:0007669"/>
    <property type="project" value="UniProtKB-EC"/>
</dbReference>
<dbReference type="GO" id="GO:0006433">
    <property type="term" value="P:prolyl-tRNA aminoacylation"/>
    <property type="evidence" value="ECO:0007669"/>
    <property type="project" value="InterPro"/>
</dbReference>
<keyword evidence="4" id="KW-0547">Nucleotide-binding</keyword>
<proteinExistence type="inferred from homology"/>
<dbReference type="EC" id="6.1.1.15" evidence="2"/>
<evidence type="ECO:0000256" key="6">
    <source>
        <dbReference type="ARBA" id="ARBA00022917"/>
    </source>
</evidence>
<evidence type="ECO:0000256" key="2">
    <source>
        <dbReference type="ARBA" id="ARBA00012831"/>
    </source>
</evidence>
<keyword evidence="3" id="KW-0436">Ligase</keyword>
<dbReference type="PANTHER" id="PTHR42753:SF2">
    <property type="entry name" value="PROLINE--TRNA LIGASE"/>
    <property type="match status" value="1"/>
</dbReference>
<evidence type="ECO:0000313" key="12">
    <source>
        <dbReference type="Proteomes" id="UP000510647"/>
    </source>
</evidence>
<dbReference type="Proteomes" id="UP000510647">
    <property type="component" value="Chromosome 2"/>
</dbReference>
<dbReference type="GO" id="GO:0005524">
    <property type="term" value="F:ATP binding"/>
    <property type="evidence" value="ECO:0007669"/>
    <property type="project" value="UniProtKB-KW"/>
</dbReference>
<dbReference type="InterPro" id="IPR050062">
    <property type="entry name" value="Pro-tRNA_synthetase"/>
</dbReference>
<evidence type="ECO:0000256" key="1">
    <source>
        <dbReference type="ARBA" id="ARBA00008226"/>
    </source>
</evidence>
<organism evidence="11 12">
    <name type="scientific">Torulaspora globosa</name>
    <dbReference type="NCBI Taxonomy" id="48254"/>
    <lineage>
        <taxon>Eukaryota</taxon>
        <taxon>Fungi</taxon>
        <taxon>Dikarya</taxon>
        <taxon>Ascomycota</taxon>
        <taxon>Saccharomycotina</taxon>
        <taxon>Saccharomycetes</taxon>
        <taxon>Saccharomycetales</taxon>
        <taxon>Saccharomycetaceae</taxon>
        <taxon>Torulaspora</taxon>
    </lineage>
</organism>
<dbReference type="OrthoDB" id="10267474at2759"/>
<evidence type="ECO:0000256" key="8">
    <source>
        <dbReference type="ARBA" id="ARBA00029731"/>
    </source>
</evidence>
<accession>A0A7H9HPB9</accession>
<dbReference type="Gene3D" id="3.40.50.800">
    <property type="entry name" value="Anticodon-binding domain"/>
    <property type="match status" value="1"/>
</dbReference>
<feature type="domain" description="Aminoacyl-transfer RNA synthetases class-II family profile" evidence="10">
    <location>
        <begin position="17"/>
        <end position="420"/>
    </location>
</feature>
<gene>
    <name evidence="11" type="ORF">HG537_0B05400</name>
</gene>
<comment type="similarity">
    <text evidence="1">Belongs to the class-II aminoacyl-tRNA synthetase family.</text>
</comment>
<evidence type="ECO:0000256" key="9">
    <source>
        <dbReference type="ARBA" id="ARBA00047671"/>
    </source>
</evidence>
<comment type="catalytic activity">
    <reaction evidence="9">
        <text>tRNA(Pro) + L-proline + ATP = L-prolyl-tRNA(Pro) + AMP + diphosphate</text>
        <dbReference type="Rhea" id="RHEA:14305"/>
        <dbReference type="Rhea" id="RHEA-COMP:9700"/>
        <dbReference type="Rhea" id="RHEA-COMP:9702"/>
        <dbReference type="ChEBI" id="CHEBI:30616"/>
        <dbReference type="ChEBI" id="CHEBI:33019"/>
        <dbReference type="ChEBI" id="CHEBI:60039"/>
        <dbReference type="ChEBI" id="CHEBI:78442"/>
        <dbReference type="ChEBI" id="CHEBI:78532"/>
        <dbReference type="ChEBI" id="CHEBI:456215"/>
        <dbReference type="EC" id="6.1.1.15"/>
    </reaction>
</comment>
<protein>
    <recommendedName>
        <fullName evidence="2">proline--tRNA ligase</fullName>
        <ecNumber evidence="2">6.1.1.15</ecNumber>
    </recommendedName>
    <alternativeName>
        <fullName evidence="8">Prolyl-tRNA synthetase</fullName>
    </alternativeName>
</protein>
<dbReference type="EMBL" id="CP059268">
    <property type="protein sequence ID" value="QLQ79193.1"/>
    <property type="molecule type" value="Genomic_DNA"/>
</dbReference>
<dbReference type="InterPro" id="IPR004500">
    <property type="entry name" value="Pro-tRNA-synth_IIa_bac-type"/>
</dbReference>
<dbReference type="PROSITE" id="PS50862">
    <property type="entry name" value="AA_TRNA_LIGASE_II"/>
    <property type="match status" value="1"/>
</dbReference>
<keyword evidence="12" id="KW-1185">Reference proteome</keyword>
<evidence type="ECO:0000256" key="3">
    <source>
        <dbReference type="ARBA" id="ARBA00022598"/>
    </source>
</evidence>
<keyword evidence="5" id="KW-0067">ATP-binding</keyword>
<dbReference type="Gene3D" id="3.30.930.10">
    <property type="entry name" value="Bira Bifunctional Protein, Domain 2"/>
    <property type="match status" value="2"/>
</dbReference>
<dbReference type="PANTHER" id="PTHR42753">
    <property type="entry name" value="MITOCHONDRIAL RIBOSOME PROTEIN L39/PROLYL-TRNA LIGASE FAMILY MEMBER"/>
    <property type="match status" value="1"/>
</dbReference>
<reference evidence="11 12" key="1">
    <citation type="submission" date="2020-06" db="EMBL/GenBank/DDBJ databases">
        <title>The yeast mating-type switching endonuclease HO is a domesticated member of an unorthodox homing genetic element family.</title>
        <authorList>
            <person name="Coughlan A.Y."/>
            <person name="Lombardi L."/>
            <person name="Braun-Galleani S."/>
            <person name="Martos A.R."/>
            <person name="Galeote V."/>
            <person name="Bigey F."/>
            <person name="Dequin S."/>
            <person name="Byrne K.P."/>
            <person name="Wolfe K.H."/>
        </authorList>
    </citation>
    <scope>NUCLEOTIDE SEQUENCE [LARGE SCALE GENOMIC DNA]</scope>
    <source>
        <strain evidence="11 12">CBS2947</strain>
    </source>
</reference>
<dbReference type="InterPro" id="IPR045864">
    <property type="entry name" value="aa-tRNA-synth_II/BPL/LPL"/>
</dbReference>
<sequence length="564" mass="64652">MLKRFYHAFQPRKISRDSFEILPSHELLQHLGFLRQTQSGLVNWLPIGLRSLNKIENIVRNRMNDEGHAMEVQLSTLSPKGLWETTGRWSNTELFKLRDARKAEFCLTPTCEEDITNLMKNYISTYKDMPLLVYQITKKYRDELRPRAGLLRGREFLMKDAYSFTGNREDALKMFDQMNAVYSQIFTDLGIPFVSAWADSGDIGGDLSKEYHYVHPSGEDTLLTCNNCGTSSNIEKCESFPQEMNTHLGDVNVKYTLNKAHDTLICFYYPKDRQLNWNLAMEAAEHDVDGSMRYMGEDEVLKIFQESNEDLLFSRVLRIMDCRLSSRSNFPDFPLRQYLKSNFGQIDDVSLVEAHEGEICGICNEGLLKANKTIEVGHTFHLGTKYSEALAAQFTDRDNKISAIEMGCYGIGVSRLLGAIGEITRDKQGFRWPSKIAPYRVSICVAPGNNEIKQRIKQEIQETMGNEIMDKFNEKLGLGARISYSHAIGIPLCIIAGPKNWPNVEIEVRGKNWLNDNIPTWREAHKKLHDTLKWRVIEGDSKPEKHIVPIEHLSRVLALLLKDL</sequence>
<dbReference type="GO" id="GO:0005739">
    <property type="term" value="C:mitochondrion"/>
    <property type="evidence" value="ECO:0007669"/>
    <property type="project" value="TreeGrafter"/>
</dbReference>
<keyword evidence="7" id="KW-0030">Aminoacyl-tRNA synthetase</keyword>
<dbReference type="InterPro" id="IPR033730">
    <property type="entry name" value="ProRS_core_prok"/>
</dbReference>
<keyword evidence="6" id="KW-0648">Protein biosynthesis</keyword>
<dbReference type="SUPFAM" id="SSF55681">
    <property type="entry name" value="Class II aaRS and biotin synthetases"/>
    <property type="match status" value="1"/>
</dbReference>
<dbReference type="SUPFAM" id="SSF52954">
    <property type="entry name" value="Class II aaRS ABD-related"/>
    <property type="match status" value="1"/>
</dbReference>
<evidence type="ECO:0000313" key="11">
    <source>
        <dbReference type="EMBL" id="QLQ79193.1"/>
    </source>
</evidence>